<accession>A0A4R1Q6E4</accession>
<dbReference type="EMBL" id="SLUI01000006">
    <property type="protein sequence ID" value="TCL37394.1"/>
    <property type="molecule type" value="Genomic_DNA"/>
</dbReference>
<sequence length="323" mass="34645">MLQARCILPLLAMRSDRKKTVRKGVLTTKNIRLNQNIFASSLQPLFTKTKTTDPVKYSTFNVLSSPIAVWTPASETTINLTAVQAAAPLGITITLSSDSGNPFLSFRLTQAAAVKNLPLPSAYRLAKGNSIFVRTSDEQSTCTTFGGATATQVAFNGRSDFTNVSNAVGLDNGQVATLSSAVLNQTGGRINLTYSMSMGDINQFQIKSVVVKCYCRLALTLAVGTSTMTFYWRPSSAVDWLQLQQVSLSLVGTADYLTTPLTQDITASVLAATNPWDVIANMQTSFTGLHTGLGLGNSIQLDAIEVEVCVTGINKLTLFGYET</sequence>
<name>A0A4R1Q6E4_9FIRM</name>
<reference evidence="1 2" key="1">
    <citation type="submission" date="2019-03" db="EMBL/GenBank/DDBJ databases">
        <title>Genomic Encyclopedia of Type Strains, Phase IV (KMG-IV): sequencing the most valuable type-strain genomes for metagenomic binning, comparative biology and taxonomic classification.</title>
        <authorList>
            <person name="Goeker M."/>
        </authorList>
    </citation>
    <scope>NUCLEOTIDE SEQUENCE [LARGE SCALE GENOMIC DNA]</scope>
    <source>
        <strain evidence="1 2">DSM 15969</strain>
    </source>
</reference>
<dbReference type="Proteomes" id="UP000295063">
    <property type="component" value="Unassembled WGS sequence"/>
</dbReference>
<gene>
    <name evidence="1" type="ORF">EV210_106263</name>
</gene>
<evidence type="ECO:0000313" key="1">
    <source>
        <dbReference type="EMBL" id="TCL37394.1"/>
    </source>
</evidence>
<evidence type="ECO:0000313" key="2">
    <source>
        <dbReference type="Proteomes" id="UP000295063"/>
    </source>
</evidence>
<dbReference type="AlphaFoldDB" id="A0A4R1Q6E4"/>
<organism evidence="1 2">
    <name type="scientific">Anaerospora hongkongensis</name>
    <dbReference type="NCBI Taxonomy" id="244830"/>
    <lineage>
        <taxon>Bacteria</taxon>
        <taxon>Bacillati</taxon>
        <taxon>Bacillota</taxon>
        <taxon>Negativicutes</taxon>
        <taxon>Selenomonadales</taxon>
        <taxon>Sporomusaceae</taxon>
        <taxon>Anaerospora</taxon>
    </lineage>
</organism>
<protein>
    <submittedName>
        <fullName evidence="1">Uncharacterized protein</fullName>
    </submittedName>
</protein>
<proteinExistence type="predicted"/>
<comment type="caution">
    <text evidence="1">The sequence shown here is derived from an EMBL/GenBank/DDBJ whole genome shotgun (WGS) entry which is preliminary data.</text>
</comment>
<keyword evidence="2" id="KW-1185">Reference proteome</keyword>